<evidence type="ECO:0000313" key="6">
    <source>
        <dbReference type="EMBL" id="CAB4700223.1"/>
    </source>
</evidence>
<keyword evidence="2" id="KW-0288">FMN</keyword>
<keyword evidence="1" id="KW-0285">Flavoprotein</keyword>
<keyword evidence="3" id="KW-0560">Oxidoreductase</keyword>
<feature type="domain" description="Luciferase-like" evidence="5">
    <location>
        <begin position="35"/>
        <end position="250"/>
    </location>
</feature>
<keyword evidence="4" id="KW-0503">Monooxygenase</keyword>
<accession>A0A6J6PT44</accession>
<dbReference type="Pfam" id="PF00296">
    <property type="entry name" value="Bac_luciferase"/>
    <property type="match status" value="1"/>
</dbReference>
<evidence type="ECO:0000256" key="2">
    <source>
        <dbReference type="ARBA" id="ARBA00022643"/>
    </source>
</evidence>
<protein>
    <submittedName>
        <fullName evidence="6">Unannotated protein</fullName>
    </submittedName>
</protein>
<organism evidence="6">
    <name type="scientific">freshwater metagenome</name>
    <dbReference type="NCBI Taxonomy" id="449393"/>
    <lineage>
        <taxon>unclassified sequences</taxon>
        <taxon>metagenomes</taxon>
        <taxon>ecological metagenomes</taxon>
    </lineage>
</organism>
<name>A0A6J6PT44_9ZZZZ</name>
<dbReference type="GO" id="GO:0008726">
    <property type="term" value="F:alkanesulfonate monooxygenase activity"/>
    <property type="evidence" value="ECO:0007669"/>
    <property type="project" value="TreeGrafter"/>
</dbReference>
<evidence type="ECO:0000256" key="3">
    <source>
        <dbReference type="ARBA" id="ARBA00023002"/>
    </source>
</evidence>
<dbReference type="InterPro" id="IPR019921">
    <property type="entry name" value="Lucif-like_OxRdtase_Rv2161c"/>
</dbReference>
<dbReference type="InterPro" id="IPR036661">
    <property type="entry name" value="Luciferase-like_sf"/>
</dbReference>
<evidence type="ECO:0000259" key="5">
    <source>
        <dbReference type="Pfam" id="PF00296"/>
    </source>
</evidence>
<dbReference type="Gene3D" id="3.20.20.30">
    <property type="entry name" value="Luciferase-like domain"/>
    <property type="match status" value="1"/>
</dbReference>
<proteinExistence type="predicted"/>
<dbReference type="InterPro" id="IPR050172">
    <property type="entry name" value="SsuD_RutA_monooxygenase"/>
</dbReference>
<dbReference type="GO" id="GO:0046306">
    <property type="term" value="P:alkanesulfonate catabolic process"/>
    <property type="evidence" value="ECO:0007669"/>
    <property type="project" value="TreeGrafter"/>
</dbReference>
<dbReference type="InterPro" id="IPR011251">
    <property type="entry name" value="Luciferase-like_dom"/>
</dbReference>
<dbReference type="SUPFAM" id="SSF51679">
    <property type="entry name" value="Bacterial luciferase-like"/>
    <property type="match status" value="1"/>
</dbReference>
<sequence length="314" mass="34641">MRIAIPWPKSVLQWASNNHFTMKIGVQLPEVERVVRWPEVRRMAVLAEDAGFDSLWVGDHYLYRDGSDERGPWEAWTQLAAIAAVTSRIEIGPLVASLPFHNPAVLAKMASTVDEVAGGRLTLGVGSGWNTTEFDAMGLPFSRRVARFEESFGIVRRLLAGETVTMSGEFYELEQCVLLPVSQRDRPVPMMIGSMGPRMLDITLAHVDAWNAWFAEFDNRPELIAPVLQRLRHACDRVGRDFATLEKSVALLLDFGTDEPRRGSHNAITGSAAQMAQSLHAVAEAGIDHVQLVLDPITEATVTQAAEVAALFRG</sequence>
<reference evidence="6" key="1">
    <citation type="submission" date="2020-05" db="EMBL/GenBank/DDBJ databases">
        <authorList>
            <person name="Chiriac C."/>
            <person name="Salcher M."/>
            <person name="Ghai R."/>
            <person name="Kavagutti S V."/>
        </authorList>
    </citation>
    <scope>NUCLEOTIDE SEQUENCE</scope>
</reference>
<dbReference type="PANTHER" id="PTHR42847">
    <property type="entry name" value="ALKANESULFONATE MONOOXYGENASE"/>
    <property type="match status" value="1"/>
</dbReference>
<dbReference type="NCBIfam" id="TIGR03619">
    <property type="entry name" value="F420_Rv2161c"/>
    <property type="match status" value="1"/>
</dbReference>
<dbReference type="EMBL" id="CAEZXM010000233">
    <property type="protein sequence ID" value="CAB4700223.1"/>
    <property type="molecule type" value="Genomic_DNA"/>
</dbReference>
<dbReference type="PANTHER" id="PTHR42847:SF4">
    <property type="entry name" value="ALKANESULFONATE MONOOXYGENASE-RELATED"/>
    <property type="match status" value="1"/>
</dbReference>
<evidence type="ECO:0000256" key="4">
    <source>
        <dbReference type="ARBA" id="ARBA00023033"/>
    </source>
</evidence>
<evidence type="ECO:0000256" key="1">
    <source>
        <dbReference type="ARBA" id="ARBA00022630"/>
    </source>
</evidence>
<gene>
    <name evidence="6" type="ORF">UFOPK2366_01234</name>
</gene>
<dbReference type="AlphaFoldDB" id="A0A6J6PT44"/>